<organism evidence="4 5">
    <name type="scientific">Musa balbisiana</name>
    <name type="common">Banana</name>
    <dbReference type="NCBI Taxonomy" id="52838"/>
    <lineage>
        <taxon>Eukaryota</taxon>
        <taxon>Viridiplantae</taxon>
        <taxon>Streptophyta</taxon>
        <taxon>Embryophyta</taxon>
        <taxon>Tracheophyta</taxon>
        <taxon>Spermatophyta</taxon>
        <taxon>Magnoliopsida</taxon>
        <taxon>Liliopsida</taxon>
        <taxon>Zingiberales</taxon>
        <taxon>Musaceae</taxon>
        <taxon>Musa</taxon>
    </lineage>
</organism>
<comment type="caution">
    <text evidence="4">The sequence shown here is derived from an EMBL/GenBank/DDBJ whole genome shotgun (WGS) entry which is preliminary data.</text>
</comment>
<feature type="region of interest" description="Disordered" evidence="2">
    <location>
        <begin position="694"/>
        <end position="727"/>
    </location>
</feature>
<accession>A0A4S8IVX2</accession>
<reference evidence="4 5" key="1">
    <citation type="journal article" date="2019" name="Nat. Plants">
        <title>Genome sequencing of Musa balbisiana reveals subgenome evolution and function divergence in polyploid bananas.</title>
        <authorList>
            <person name="Yao X."/>
        </authorList>
    </citation>
    <scope>NUCLEOTIDE SEQUENCE [LARGE SCALE GENOMIC DNA]</scope>
    <source>
        <strain evidence="5">cv. DH-PKW</strain>
        <tissue evidence="4">Leaves</tissue>
    </source>
</reference>
<feature type="compositionally biased region" description="Polar residues" evidence="2">
    <location>
        <begin position="353"/>
        <end position="370"/>
    </location>
</feature>
<dbReference type="Proteomes" id="UP000317650">
    <property type="component" value="Chromosome 10"/>
</dbReference>
<feature type="region of interest" description="Disordered" evidence="2">
    <location>
        <begin position="556"/>
        <end position="615"/>
    </location>
</feature>
<feature type="domain" description="Nuclease associated modular" evidence="3">
    <location>
        <begin position="384"/>
        <end position="411"/>
    </location>
</feature>
<evidence type="ECO:0000256" key="2">
    <source>
        <dbReference type="SAM" id="MobiDB-lite"/>
    </source>
</evidence>
<keyword evidence="5" id="KW-1185">Reference proteome</keyword>
<dbReference type="EMBL" id="PYDT01000008">
    <property type="protein sequence ID" value="THU52987.1"/>
    <property type="molecule type" value="Genomic_DNA"/>
</dbReference>
<proteinExistence type="predicted"/>
<evidence type="ECO:0000259" key="3">
    <source>
        <dbReference type="Pfam" id="PF07460"/>
    </source>
</evidence>
<evidence type="ECO:0000256" key="1">
    <source>
        <dbReference type="SAM" id="Coils"/>
    </source>
</evidence>
<feature type="region of interest" description="Disordered" evidence="2">
    <location>
        <begin position="505"/>
        <end position="533"/>
    </location>
</feature>
<evidence type="ECO:0000313" key="4">
    <source>
        <dbReference type="EMBL" id="THU52987.1"/>
    </source>
</evidence>
<dbReference type="PANTHER" id="PTHR34199:SF2">
    <property type="entry name" value="NUMOD3 MOTIF FAMILY PROTEIN, EXPRESSED"/>
    <property type="match status" value="1"/>
</dbReference>
<feature type="compositionally biased region" description="Basic and acidic residues" evidence="2">
    <location>
        <begin position="592"/>
        <end position="603"/>
    </location>
</feature>
<feature type="compositionally biased region" description="Basic residues" evidence="2">
    <location>
        <begin position="510"/>
        <end position="521"/>
    </location>
</feature>
<keyword evidence="1" id="KW-0175">Coiled coil</keyword>
<dbReference type="Pfam" id="PF07460">
    <property type="entry name" value="NUMOD3"/>
    <property type="match status" value="1"/>
</dbReference>
<feature type="coiled-coil region" evidence="1">
    <location>
        <begin position="622"/>
        <end position="660"/>
    </location>
</feature>
<sequence>MREKLQKKGKISSSAVVISTSGRRNRPFLSSPFCLSTGTTSHAKTLHLSPAMAASSLVEVPIFFARRTKTKASFHSLPPPPKWHPLLCHGRLRTKSPLRAPIRNPRHEFIRIICGRRPAVASRSPPCSFSWDGNNPFGGRLFSSVLETLTGAKWPSIAAVLLGALLTVADPCAASCDFLYSASSWLQSVPSFAAVSSLFGAPADVFQQSDGSFLLIMVGYSLAAALLAGLLPDPVFGDDGSHLSLRVQKLCRIRSLQRIFDQFSRTPDIYTTVTLSYVLADVYTKRTFFVNQLGASGRSSVYGRRIGFQLNHRSHISTRNKQHGHYAKAVATVDSKFLVSASSENTDEHNDNLPCSSISDSKMLRSSTEENTPEIDEREKLRRMRISKANKGNVPWNKGRKHSAETLQRIRERTRLAMQDPKVRAKLVNLGRAQSEETRIKIGIGVREGWRRRRQKLMIQEGCVFEWHNIIAAAAREGFAGEDELRWSSYKILSEQLQREWLESIEKRKTMPRPKGSKRAPKSPEQRRKISEAISAKWADPEYRDRVCSALAKYHGTTVGAERRQRRKASGGTPLRTKPEKKKFAKSNSIGDEAKSIKKEVSKQKRTPSYKDPMASSKLEMIKKIRAQREEMEIKKREATERAKLLIAEAEKAAQALELAALTNPVAQASLLETRKLIVEATWSIKNIEQGQLTSQGTRGQTFSDSVRPNNHLQNSPGNLSSPKWPSKLVNGTHLSSSISCHRDLDFVNLSPSTEETSGNDSFLHDEFLMRKSVMTDNQMVFSKVGGSIRYKNLKSEEEESDISEMKNSETSGSSLLLKKNWVRGRFVEVEEEDVSK</sequence>
<dbReference type="GO" id="GO:0003677">
    <property type="term" value="F:DNA binding"/>
    <property type="evidence" value="ECO:0007669"/>
    <property type="project" value="InterPro"/>
</dbReference>
<dbReference type="InterPro" id="IPR003611">
    <property type="entry name" value="NUMOD3"/>
</dbReference>
<dbReference type="STRING" id="52838.A0A4S8IVX2"/>
<feature type="region of interest" description="Disordered" evidence="2">
    <location>
        <begin position="343"/>
        <end position="374"/>
    </location>
</feature>
<feature type="compositionally biased region" description="Polar residues" evidence="2">
    <location>
        <begin position="694"/>
        <end position="724"/>
    </location>
</feature>
<protein>
    <recommendedName>
        <fullName evidence="3">Nuclease associated modular domain-containing protein</fullName>
    </recommendedName>
</protein>
<evidence type="ECO:0000313" key="5">
    <source>
        <dbReference type="Proteomes" id="UP000317650"/>
    </source>
</evidence>
<dbReference type="AlphaFoldDB" id="A0A4S8IVX2"/>
<dbReference type="PANTHER" id="PTHR34199">
    <property type="entry name" value="NUMOD3 MOTIF FAMILY PROTEIN, EXPRESSED"/>
    <property type="match status" value="1"/>
</dbReference>
<name>A0A4S8IVX2_MUSBA</name>
<feature type="compositionally biased region" description="Basic and acidic residues" evidence="2">
    <location>
        <begin position="522"/>
        <end position="531"/>
    </location>
</feature>
<gene>
    <name evidence="4" type="ORF">C4D60_Mb10t09700</name>
</gene>